<dbReference type="Gene3D" id="2.40.50.140">
    <property type="entry name" value="Nucleic acid-binding proteins"/>
    <property type="match status" value="1"/>
</dbReference>
<evidence type="ECO:0000256" key="2">
    <source>
        <dbReference type="ARBA" id="ARBA00023016"/>
    </source>
</evidence>
<dbReference type="SUPFAM" id="SSF50249">
    <property type="entry name" value="Nucleic acid-binding proteins"/>
    <property type="match status" value="1"/>
</dbReference>
<evidence type="ECO:0000313" key="5">
    <source>
        <dbReference type="Proteomes" id="UP000474228"/>
    </source>
</evidence>
<reference evidence="4 5" key="1">
    <citation type="submission" date="2019-11" db="EMBL/GenBank/DDBJ databases">
        <title>Growth characteristics of pneumococcus vary with the chemical composition of the capsule and with environmental conditions.</title>
        <authorList>
            <person name="Tothpal A."/>
            <person name="Desobry K."/>
            <person name="Joshi S."/>
            <person name="Wyllie A.L."/>
            <person name="Weinberger D.M."/>
        </authorList>
    </citation>
    <scope>NUCLEOTIDE SEQUENCE [LARGE SCALE GENOMIC DNA]</scope>
    <source>
        <strain evidence="5">pnumococcus22F</strain>
    </source>
</reference>
<name>A0A6G2D7A6_STREE</name>
<dbReference type="InterPro" id="IPR019844">
    <property type="entry name" value="CSD_CS"/>
</dbReference>
<dbReference type="InterPro" id="IPR012340">
    <property type="entry name" value="NA-bd_OB-fold"/>
</dbReference>
<dbReference type="Proteomes" id="UP000474228">
    <property type="component" value="Unassembled WGS sequence"/>
</dbReference>
<comment type="subunit">
    <text evidence="1">Homodimer.</text>
</comment>
<evidence type="ECO:0000259" key="3">
    <source>
        <dbReference type="PROSITE" id="PS51857"/>
    </source>
</evidence>
<evidence type="ECO:0000256" key="1">
    <source>
        <dbReference type="ARBA" id="ARBA00011738"/>
    </source>
</evidence>
<dbReference type="GO" id="GO:0003677">
    <property type="term" value="F:DNA binding"/>
    <property type="evidence" value="ECO:0007669"/>
    <property type="project" value="UniProtKB-KW"/>
</dbReference>
<dbReference type="PROSITE" id="PS00352">
    <property type="entry name" value="CSD_1"/>
    <property type="match status" value="1"/>
</dbReference>
<dbReference type="PRINTS" id="PR00050">
    <property type="entry name" value="COLDSHOCK"/>
</dbReference>
<dbReference type="PROSITE" id="PS51857">
    <property type="entry name" value="CSD_2"/>
    <property type="match status" value="1"/>
</dbReference>
<proteinExistence type="predicted"/>
<gene>
    <name evidence="4" type="ORF">GM539_15255</name>
</gene>
<accession>A0A6G2D7A6</accession>
<dbReference type="InterPro" id="IPR012156">
    <property type="entry name" value="Cold_shock_CspA"/>
</dbReference>
<dbReference type="InterPro" id="IPR002059">
    <property type="entry name" value="CSP_DNA-bd"/>
</dbReference>
<dbReference type="EMBL" id="WNHJ01001218">
    <property type="protein sequence ID" value="MTV64683.1"/>
    <property type="molecule type" value="Genomic_DNA"/>
</dbReference>
<dbReference type="CDD" id="cd04458">
    <property type="entry name" value="CSP_CDS"/>
    <property type="match status" value="1"/>
</dbReference>
<dbReference type="PIRSF" id="PIRSF002599">
    <property type="entry name" value="Cold_shock_A"/>
    <property type="match status" value="1"/>
</dbReference>
<evidence type="ECO:0000313" key="4">
    <source>
        <dbReference type="EMBL" id="MTV64683.1"/>
    </source>
</evidence>
<dbReference type="Pfam" id="PF00313">
    <property type="entry name" value="CSD"/>
    <property type="match status" value="1"/>
</dbReference>
<keyword evidence="4" id="KW-0238">DNA-binding</keyword>
<keyword evidence="2" id="KW-0346">Stress response</keyword>
<feature type="domain" description="CSD" evidence="3">
    <location>
        <begin position="1"/>
        <end position="52"/>
    </location>
</feature>
<comment type="caution">
    <text evidence="4">The sequence shown here is derived from an EMBL/GenBank/DDBJ whole genome shotgun (WGS) entry which is preliminary data.</text>
</comment>
<dbReference type="AlphaFoldDB" id="A0A6G2D7A6"/>
<sequence>MGGLVKWYKPEKGFGFIIPDDGMKDVFVHKTLLDKLSIEGLEAGQRVRVTLK</sequence>
<organism evidence="4 5">
    <name type="scientific">Streptococcus pneumoniae</name>
    <dbReference type="NCBI Taxonomy" id="1313"/>
    <lineage>
        <taxon>Bacteria</taxon>
        <taxon>Bacillati</taxon>
        <taxon>Bacillota</taxon>
        <taxon>Bacilli</taxon>
        <taxon>Lactobacillales</taxon>
        <taxon>Streptococcaceae</taxon>
        <taxon>Streptococcus</taxon>
    </lineage>
</organism>
<feature type="non-terminal residue" evidence="4">
    <location>
        <position position="52"/>
    </location>
</feature>
<protein>
    <submittedName>
        <fullName evidence="4">DNA-binding protein</fullName>
    </submittedName>
</protein>